<reference evidence="2" key="1">
    <citation type="journal article" date="2015" name="Nature">
        <title>Complex archaea that bridge the gap between prokaryotes and eukaryotes.</title>
        <authorList>
            <person name="Spang A."/>
            <person name="Saw J.H."/>
            <person name="Jorgensen S.L."/>
            <person name="Zaremba-Niedzwiedzka K."/>
            <person name="Martijn J."/>
            <person name="Lind A.E."/>
            <person name="van Eijk R."/>
            <person name="Schleper C."/>
            <person name="Guy L."/>
            <person name="Ettema T.J."/>
        </authorList>
    </citation>
    <scope>NUCLEOTIDE SEQUENCE</scope>
</reference>
<feature type="non-terminal residue" evidence="2">
    <location>
        <position position="60"/>
    </location>
</feature>
<dbReference type="InterPro" id="IPR033390">
    <property type="entry name" value="Rv2179c-like"/>
</dbReference>
<evidence type="ECO:0000259" key="1">
    <source>
        <dbReference type="Pfam" id="PF16473"/>
    </source>
</evidence>
<name>A0A0F9A4J6_9ZZZZ</name>
<dbReference type="AlphaFoldDB" id="A0A0F9A4J6"/>
<dbReference type="PROSITE" id="PS51257">
    <property type="entry name" value="PROKAR_LIPOPROTEIN"/>
    <property type="match status" value="1"/>
</dbReference>
<feature type="domain" description="3'-5' exoribonuclease Rv2179c-like" evidence="1">
    <location>
        <begin position="3"/>
        <end position="42"/>
    </location>
</feature>
<organism evidence="2">
    <name type="scientific">marine sediment metagenome</name>
    <dbReference type="NCBI Taxonomy" id="412755"/>
    <lineage>
        <taxon>unclassified sequences</taxon>
        <taxon>metagenomes</taxon>
        <taxon>ecological metagenomes</taxon>
    </lineage>
</organism>
<dbReference type="EMBL" id="LAZR01047925">
    <property type="protein sequence ID" value="KKK93085.1"/>
    <property type="molecule type" value="Genomic_DNA"/>
</dbReference>
<dbReference type="Pfam" id="PF16473">
    <property type="entry name" value="Rv2179c-like"/>
    <property type="match status" value="1"/>
</dbReference>
<protein>
    <recommendedName>
        <fullName evidence="1">3'-5' exoribonuclease Rv2179c-like domain-containing protein</fullName>
    </recommendedName>
</protein>
<comment type="caution">
    <text evidence="2">The sequence shown here is derived from an EMBL/GenBank/DDBJ whole genome shotgun (WGS) entry which is preliminary data.</text>
</comment>
<proteinExistence type="predicted"/>
<gene>
    <name evidence="2" type="ORF">LCGC14_2696440</name>
</gene>
<sequence>MSKHLMVDIETLSTRSNAAIVSIGACMFDPNDGWAGDNSFIVGVNPDYYYTGRFHVDPKT</sequence>
<accession>A0A0F9A4J6</accession>
<evidence type="ECO:0000313" key="2">
    <source>
        <dbReference type="EMBL" id="KKK93085.1"/>
    </source>
</evidence>